<sequence>MVTVKKCGLKCQNLNITTVTIEIMTIGLWLRENRPRRKNRDHRSKTVTIDLWSPFSLAMHRPFFVVRYDEVEAEVEVEAETEIKIEVKVEIQEQDDKAHYEYLSKKSYFAGK</sequence>
<organism evidence="1 2">
    <name type="scientific">Arachis hypogaea</name>
    <name type="common">Peanut</name>
    <dbReference type="NCBI Taxonomy" id="3818"/>
    <lineage>
        <taxon>Eukaryota</taxon>
        <taxon>Viridiplantae</taxon>
        <taxon>Streptophyta</taxon>
        <taxon>Embryophyta</taxon>
        <taxon>Tracheophyta</taxon>
        <taxon>Spermatophyta</taxon>
        <taxon>Magnoliopsida</taxon>
        <taxon>eudicotyledons</taxon>
        <taxon>Gunneridae</taxon>
        <taxon>Pentapetalae</taxon>
        <taxon>rosids</taxon>
        <taxon>fabids</taxon>
        <taxon>Fabales</taxon>
        <taxon>Fabaceae</taxon>
        <taxon>Papilionoideae</taxon>
        <taxon>50 kb inversion clade</taxon>
        <taxon>dalbergioids sensu lato</taxon>
        <taxon>Dalbergieae</taxon>
        <taxon>Pterocarpus clade</taxon>
        <taxon>Arachis</taxon>
    </lineage>
</organism>
<proteinExistence type="predicted"/>
<evidence type="ECO:0000313" key="2">
    <source>
        <dbReference type="Proteomes" id="UP000464620"/>
    </source>
</evidence>
<reference evidence="1 2" key="1">
    <citation type="submission" date="2020-01" db="EMBL/GenBank/DDBJ databases">
        <title>Genome sequence of Arachis hypogaea, cultivar Shitouqi.</title>
        <authorList>
            <person name="Zhuang W."/>
            <person name="Chen H."/>
            <person name="Varshney R."/>
            <person name="Wang D."/>
            <person name="Ming R."/>
        </authorList>
    </citation>
    <scope>NUCLEOTIDE SEQUENCE [LARGE SCALE GENOMIC DNA]</scope>
    <source>
        <tissue evidence="1">Young leaf</tissue>
    </source>
</reference>
<dbReference type="AlphaFoldDB" id="A0A6B9VAY0"/>
<dbReference type="EMBL" id="CP031001">
    <property type="protein sequence ID" value="QHN78347.1"/>
    <property type="molecule type" value="Genomic_DNA"/>
</dbReference>
<gene>
    <name evidence="1" type="ORF">DS421_19g660620</name>
</gene>
<protein>
    <submittedName>
        <fullName evidence="1">Uncharacterized protein</fullName>
    </submittedName>
</protein>
<accession>A0A6B9VAY0</accession>
<dbReference type="Proteomes" id="UP000464620">
    <property type="component" value="Chromosome B09"/>
</dbReference>
<evidence type="ECO:0000313" key="1">
    <source>
        <dbReference type="EMBL" id="QHN78347.1"/>
    </source>
</evidence>
<name>A0A6B9VAY0_ARAHY</name>